<dbReference type="Gene3D" id="1.25.10.10">
    <property type="entry name" value="Leucine-rich Repeat Variant"/>
    <property type="match status" value="2"/>
</dbReference>
<dbReference type="SMART" id="SM00185">
    <property type="entry name" value="ARM"/>
    <property type="match status" value="4"/>
</dbReference>
<dbReference type="PANTHER" id="PTHR23315:SF7">
    <property type="entry name" value="U-BOX DOMAIN-CONTAINING PROTEIN 4"/>
    <property type="match status" value="1"/>
</dbReference>
<reference evidence="3 4" key="1">
    <citation type="journal article" date="2015" name="Genome Biol. Evol.">
        <title>Comparative Genomics of a Bacterivorous Green Alga Reveals Evolutionary Causalities and Consequences of Phago-Mixotrophic Mode of Nutrition.</title>
        <authorList>
            <person name="Burns J.A."/>
            <person name="Paasch A."/>
            <person name="Narechania A."/>
            <person name="Kim E."/>
        </authorList>
    </citation>
    <scope>NUCLEOTIDE SEQUENCE [LARGE SCALE GENOMIC DNA]</scope>
    <source>
        <strain evidence="3 4">PLY_AMNH</strain>
    </source>
</reference>
<organism evidence="3 4">
    <name type="scientific">Cymbomonas tetramitiformis</name>
    <dbReference type="NCBI Taxonomy" id="36881"/>
    <lineage>
        <taxon>Eukaryota</taxon>
        <taxon>Viridiplantae</taxon>
        <taxon>Chlorophyta</taxon>
        <taxon>Pyramimonadophyceae</taxon>
        <taxon>Pyramimonadales</taxon>
        <taxon>Pyramimonadaceae</taxon>
        <taxon>Cymbomonas</taxon>
    </lineage>
</organism>
<dbReference type="PROSITE" id="PS50176">
    <property type="entry name" value="ARM_REPEAT"/>
    <property type="match status" value="1"/>
</dbReference>
<sequence length="317" mass="32865">MEQREKAVDVLSTLSDVNQKEHKQAIAETDPLNFGAVDEKRHNCGGKGGGGGCLAEFKSWCWPGKNHHRGWRDTPAGSAVERRQCGGEEERSGRLAELECRGAGLEQAIAEPGTIPRPLLRDAVWRRSAEAKKNAVGALGNLSIGDGLEQSIADAGAIPPLVQLLSGDGIADAKEKAPAALWSLSRFVIKHGLQQAIADAGAIPPLVQLLRDGSAGVLRGNAAAALLQKLSIGDGLAQAVAEAGAIPLLAELPRDGSAAGAKENARSALLSFSSGDGLQRAIADAGAIHPLVQMLREGSGGGEGERSGCLTELELQL</sequence>
<gene>
    <name evidence="3" type="ORF">CYMTET_53441</name>
</gene>
<proteinExistence type="predicted"/>
<dbReference type="Pfam" id="PF00514">
    <property type="entry name" value="Arm"/>
    <property type="match status" value="1"/>
</dbReference>
<dbReference type="SUPFAM" id="SSF48371">
    <property type="entry name" value="ARM repeat"/>
    <property type="match status" value="1"/>
</dbReference>
<dbReference type="PANTHER" id="PTHR23315">
    <property type="entry name" value="U BOX DOMAIN-CONTAINING"/>
    <property type="match status" value="1"/>
</dbReference>
<dbReference type="EMBL" id="LGRX02035043">
    <property type="protein sequence ID" value="KAK3236418.1"/>
    <property type="molecule type" value="Genomic_DNA"/>
</dbReference>
<dbReference type="Proteomes" id="UP001190700">
    <property type="component" value="Unassembled WGS sequence"/>
</dbReference>
<dbReference type="AlphaFoldDB" id="A0AAE0BIB3"/>
<evidence type="ECO:0000313" key="4">
    <source>
        <dbReference type="Proteomes" id="UP001190700"/>
    </source>
</evidence>
<evidence type="ECO:0000313" key="3">
    <source>
        <dbReference type="EMBL" id="KAK3236418.1"/>
    </source>
</evidence>
<protein>
    <submittedName>
        <fullName evidence="3">Uncharacterized protein</fullName>
    </submittedName>
</protein>
<keyword evidence="4" id="KW-1185">Reference proteome</keyword>
<dbReference type="InterPro" id="IPR016024">
    <property type="entry name" value="ARM-type_fold"/>
</dbReference>
<dbReference type="InterPro" id="IPR011989">
    <property type="entry name" value="ARM-like"/>
</dbReference>
<comment type="caution">
    <text evidence="3">The sequence shown here is derived from an EMBL/GenBank/DDBJ whole genome shotgun (WGS) entry which is preliminary data.</text>
</comment>
<accession>A0AAE0BIB3</accession>
<evidence type="ECO:0000256" key="1">
    <source>
        <dbReference type="ARBA" id="ARBA00022786"/>
    </source>
</evidence>
<evidence type="ECO:0000256" key="2">
    <source>
        <dbReference type="PROSITE-ProRule" id="PRU00259"/>
    </source>
</evidence>
<dbReference type="InterPro" id="IPR000225">
    <property type="entry name" value="Armadillo"/>
</dbReference>
<keyword evidence="1" id="KW-0833">Ubl conjugation pathway</keyword>
<name>A0AAE0BIB3_9CHLO</name>
<feature type="repeat" description="ARM" evidence="2">
    <location>
        <begin position="201"/>
        <end position="245"/>
    </location>
</feature>